<evidence type="ECO:0000256" key="1">
    <source>
        <dbReference type="ARBA" id="ARBA00022737"/>
    </source>
</evidence>
<dbReference type="InterPro" id="IPR013783">
    <property type="entry name" value="Ig-like_fold"/>
</dbReference>
<feature type="domain" description="Fibronectin type-III" evidence="2">
    <location>
        <begin position="454"/>
        <end position="551"/>
    </location>
</feature>
<dbReference type="EMBL" id="QUSZ01007877">
    <property type="protein sequence ID" value="RHY01349.1"/>
    <property type="molecule type" value="Genomic_DNA"/>
</dbReference>
<dbReference type="InterPro" id="IPR050964">
    <property type="entry name" value="Striated_Muscle_Regulatory"/>
</dbReference>
<feature type="domain" description="Fibronectin type-III" evidence="2">
    <location>
        <begin position="85"/>
        <end position="173"/>
    </location>
</feature>
<evidence type="ECO:0000313" key="4">
    <source>
        <dbReference type="Proteomes" id="UP000265427"/>
    </source>
</evidence>
<proteinExistence type="predicted"/>
<dbReference type="Gene3D" id="2.60.40.2030">
    <property type="match status" value="1"/>
</dbReference>
<dbReference type="SUPFAM" id="SSF141072">
    <property type="entry name" value="CalX-like"/>
    <property type="match status" value="2"/>
</dbReference>
<feature type="domain" description="Fibronectin type-III" evidence="2">
    <location>
        <begin position="177"/>
        <end position="263"/>
    </location>
</feature>
<dbReference type="PANTHER" id="PTHR13817:SF73">
    <property type="entry name" value="FIBRONECTIN TYPE-III DOMAIN-CONTAINING PROTEIN"/>
    <property type="match status" value="1"/>
</dbReference>
<dbReference type="SMART" id="SM00060">
    <property type="entry name" value="FN3"/>
    <property type="match status" value="10"/>
</dbReference>
<dbReference type="CDD" id="cd00063">
    <property type="entry name" value="FN3"/>
    <property type="match status" value="6"/>
</dbReference>
<comment type="caution">
    <text evidence="3">The sequence shown here is derived from an EMBL/GenBank/DDBJ whole genome shotgun (WGS) entry which is preliminary data.</text>
</comment>
<dbReference type="InterPro" id="IPR003961">
    <property type="entry name" value="FN3_dom"/>
</dbReference>
<feature type="domain" description="Fibronectin type-III" evidence="2">
    <location>
        <begin position="1122"/>
        <end position="1209"/>
    </location>
</feature>
<dbReference type="Pfam" id="PF00041">
    <property type="entry name" value="fn3"/>
    <property type="match status" value="3"/>
</dbReference>
<dbReference type="Proteomes" id="UP000265427">
    <property type="component" value="Unassembled WGS sequence"/>
</dbReference>
<dbReference type="PANTHER" id="PTHR13817">
    <property type="entry name" value="TITIN"/>
    <property type="match status" value="1"/>
</dbReference>
<feature type="domain" description="Fibronectin type-III" evidence="2">
    <location>
        <begin position="1021"/>
        <end position="1117"/>
    </location>
</feature>
<evidence type="ECO:0000259" key="2">
    <source>
        <dbReference type="PROSITE" id="PS50853"/>
    </source>
</evidence>
<name>A0A397A6M3_APHAT</name>
<feature type="domain" description="Fibronectin type-III" evidence="2">
    <location>
        <begin position="791"/>
        <end position="885"/>
    </location>
</feature>
<sequence>GIPIAGYAVRQYSSLDIITNSPSIAYQDETAKALTNVTLFNMKPNTTYVFAVVALTSMSHCFNPSYIQESNRIVVKTKLTTAPSTPAAPIVTKATGGMVEITWTPPLDSGGSTSVRYVLYALPKLPLYNGTNVSFAIYGFRALSNQSYYVVAFSEGGSSTPSPTTLAATTDVSSPSAPTSIGVTKAMADRLVFVWQSPIDTGGATVSDYEIRRNEVSIGHSNTTSFEDSGLMAYTSYTYTIMARNSRYPSAFSDPVTFRTANATAPSAPLNVRTVVTGGTVAASWDPPYSNGGLASLGTHCLLTRTGALVQDKWIPTTSSTCVFTGLTQNTTYQVTLFARNDVSNGTAAVVNATTSKATPPTSPSIPVVRSQVGAFVVVEMTLPLDAGGLSVSKLTLYRNSTIIGVVPVTSSNVSSYNISTGGLLARTRYVFQASAFNGYEGPLSDGLVFTTAAPSTPSMVDSVRLVEATATSVAINWTLPVNDGGSPDTLAFDIRIQSSQSNTTASIVKNTSMVVLGLAPNTLYNISVRSRNVAGASTWSNVQQMQTLSLAKGTCGWGVSTVQTKIDAGSVSVPLVRRGGTSGAVRYTIRSTSTGNVVFTCPSSITLQDLQTQASVAVAITASTAYNPNASISLELIADTSTNAVVTSLFANVTIFVDEEDNAGVFDFSMSTITVREDAGLVSIPIRRLRGAMSTVVWTPSDATASRNGTARSGTEYQLLPNQRISFATNVTQASLIVSIINNQRPQFPLLFFCLTLVKVSGGGYLNRAGNDVLCATIYNDWTPAIPSRVPNQLNVVKSTGGLLQLAWLPPPYTGGSGVFITQYSVHVFSNGSLVKTMTTLTNATAASIGGLMASTTYTLSICPVNRIGTSSGMNFTARTTSLPSLPGTVTSVQLSQVTGGFMQLVISPPDDTGGAAIVGYNVYFRVASATSEYNPFQWALFAGETSATISRLYQKTWYEFAVVAVTSVEAQVLPGLGPLTWYNVSVMAVNLKSACESFSAGSRSPVGLFRTNETSLPHPVTSLVDTSSTGGGITLAWQPPFDRGVGMNDTLIFSLYMKPLTSNVWNLIQNDSRTSAWVMNLASETSYYFGVDTTSSAGSAGLASMLVKTFKTSGISVPGPPWSPFFVNHTGGSITVGWAPPSDDGGEKVTSYVVEVQGIDGTQLTSANQFTFYGLLASTAYNIRVAAVNLMGTGSASAYATLSTSAASPALPPTTPKILSQSGGAVTLSFTPPLDTGGVPLADLSYAVYANNVLVATISHAEFVQSASSTSSTRELSVVTSDLESVSTLHHRRRLDASGSVTVGNLNPSTVYDFQVRAVSVQGGTSGGSP</sequence>
<dbReference type="Gene3D" id="2.60.40.10">
    <property type="entry name" value="Immunoglobulins"/>
    <property type="match status" value="9"/>
</dbReference>
<reference evidence="3 4" key="1">
    <citation type="submission" date="2018-08" db="EMBL/GenBank/DDBJ databases">
        <title>Aphanomyces genome sequencing and annotation.</title>
        <authorList>
            <person name="Minardi D."/>
            <person name="Oidtmann B."/>
            <person name="Van Der Giezen M."/>
            <person name="Studholme D.J."/>
        </authorList>
    </citation>
    <scope>NUCLEOTIDE SEQUENCE [LARGE SCALE GENOMIC DNA]</scope>
    <source>
        <strain evidence="3 4">Kv</strain>
    </source>
</reference>
<dbReference type="InterPro" id="IPR036116">
    <property type="entry name" value="FN3_sf"/>
</dbReference>
<feature type="domain" description="Fibronectin type-III" evidence="2">
    <location>
        <begin position="890"/>
        <end position="991"/>
    </location>
</feature>
<feature type="non-terminal residue" evidence="3">
    <location>
        <position position="1332"/>
    </location>
</feature>
<organism evidence="3 4">
    <name type="scientific">Aphanomyces astaci</name>
    <name type="common">Crayfish plague agent</name>
    <dbReference type="NCBI Taxonomy" id="112090"/>
    <lineage>
        <taxon>Eukaryota</taxon>
        <taxon>Sar</taxon>
        <taxon>Stramenopiles</taxon>
        <taxon>Oomycota</taxon>
        <taxon>Saprolegniomycetes</taxon>
        <taxon>Saprolegniales</taxon>
        <taxon>Verrucalvaceae</taxon>
        <taxon>Aphanomyces</taxon>
    </lineage>
</organism>
<dbReference type="SUPFAM" id="SSF49265">
    <property type="entry name" value="Fibronectin type III"/>
    <property type="match status" value="6"/>
</dbReference>
<dbReference type="PROSITE" id="PS50853">
    <property type="entry name" value="FN3"/>
    <property type="match status" value="8"/>
</dbReference>
<dbReference type="InterPro" id="IPR038081">
    <property type="entry name" value="CalX-like_sf"/>
</dbReference>
<gene>
    <name evidence="3" type="ORF">DYB36_011005</name>
</gene>
<accession>A0A397A6M3</accession>
<keyword evidence="1" id="KW-0677">Repeat</keyword>
<feature type="non-terminal residue" evidence="3">
    <location>
        <position position="1"/>
    </location>
</feature>
<protein>
    <recommendedName>
        <fullName evidence="2">Fibronectin type-III domain-containing protein</fullName>
    </recommendedName>
</protein>
<evidence type="ECO:0000313" key="3">
    <source>
        <dbReference type="EMBL" id="RHY01349.1"/>
    </source>
</evidence>
<feature type="domain" description="Fibronectin type-III" evidence="2">
    <location>
        <begin position="265"/>
        <end position="362"/>
    </location>
</feature>